<reference evidence="2" key="1">
    <citation type="submission" date="2016-07" db="EMBL/GenBank/DDBJ databases">
        <authorList>
            <person name="Bretaudeau A."/>
        </authorList>
    </citation>
    <scope>NUCLEOTIDE SEQUENCE</scope>
    <source>
        <strain evidence="2">Rice</strain>
        <tissue evidence="2">Whole body</tissue>
    </source>
</reference>
<organism evidence="2">
    <name type="scientific">Spodoptera frugiperda</name>
    <name type="common">Fall armyworm</name>
    <dbReference type="NCBI Taxonomy" id="7108"/>
    <lineage>
        <taxon>Eukaryota</taxon>
        <taxon>Metazoa</taxon>
        <taxon>Ecdysozoa</taxon>
        <taxon>Arthropoda</taxon>
        <taxon>Hexapoda</taxon>
        <taxon>Insecta</taxon>
        <taxon>Pterygota</taxon>
        <taxon>Neoptera</taxon>
        <taxon>Endopterygota</taxon>
        <taxon>Lepidoptera</taxon>
        <taxon>Glossata</taxon>
        <taxon>Ditrysia</taxon>
        <taxon>Noctuoidea</taxon>
        <taxon>Noctuidae</taxon>
        <taxon>Amphipyrinae</taxon>
        <taxon>Spodoptera</taxon>
    </lineage>
</organism>
<dbReference type="EMBL" id="ODYU01006024">
    <property type="protein sequence ID" value="SOQ47503.1"/>
    <property type="molecule type" value="Genomic_DNA"/>
</dbReference>
<name>A0A2H1W398_SPOFR</name>
<keyword evidence="1" id="KW-0732">Signal</keyword>
<gene>
    <name evidence="2" type="ORF">SFRICE_030034</name>
</gene>
<evidence type="ECO:0000256" key="1">
    <source>
        <dbReference type="SAM" id="SignalP"/>
    </source>
</evidence>
<proteinExistence type="predicted"/>
<sequence length="83" mass="9863">MFFIWNDACYGWLPNYRCCILKLYIFLAQLHSLVSVETPVNELTDHLMVSNRRRPWTPEPSEALQVPFRKWSITEQCERDGAM</sequence>
<dbReference type="AlphaFoldDB" id="A0A2H1W398"/>
<feature type="chain" id="PRO_5013836823" evidence="1">
    <location>
        <begin position="36"/>
        <end position="83"/>
    </location>
</feature>
<evidence type="ECO:0000313" key="2">
    <source>
        <dbReference type="EMBL" id="SOQ47503.1"/>
    </source>
</evidence>
<protein>
    <submittedName>
        <fullName evidence="2">SFRICE_030034</fullName>
    </submittedName>
</protein>
<feature type="signal peptide" evidence="1">
    <location>
        <begin position="1"/>
        <end position="35"/>
    </location>
</feature>
<accession>A0A2H1W398</accession>